<evidence type="ECO:0000256" key="1">
    <source>
        <dbReference type="SAM" id="Phobius"/>
    </source>
</evidence>
<name>A0ABR2F1C1_9ROSI</name>
<evidence type="ECO:0000313" key="3">
    <source>
        <dbReference type="Proteomes" id="UP001472677"/>
    </source>
</evidence>
<feature type="transmembrane region" description="Helical" evidence="1">
    <location>
        <begin position="81"/>
        <end position="114"/>
    </location>
</feature>
<organism evidence="2 3">
    <name type="scientific">Hibiscus sabdariffa</name>
    <name type="common">roselle</name>
    <dbReference type="NCBI Taxonomy" id="183260"/>
    <lineage>
        <taxon>Eukaryota</taxon>
        <taxon>Viridiplantae</taxon>
        <taxon>Streptophyta</taxon>
        <taxon>Embryophyta</taxon>
        <taxon>Tracheophyta</taxon>
        <taxon>Spermatophyta</taxon>
        <taxon>Magnoliopsida</taxon>
        <taxon>eudicotyledons</taxon>
        <taxon>Gunneridae</taxon>
        <taxon>Pentapetalae</taxon>
        <taxon>rosids</taxon>
        <taxon>malvids</taxon>
        <taxon>Malvales</taxon>
        <taxon>Malvaceae</taxon>
        <taxon>Malvoideae</taxon>
        <taxon>Hibiscus</taxon>
    </lineage>
</organism>
<proteinExistence type="predicted"/>
<dbReference type="Proteomes" id="UP001472677">
    <property type="component" value="Unassembled WGS sequence"/>
</dbReference>
<gene>
    <name evidence="2" type="ORF">V6N12_007287</name>
</gene>
<keyword evidence="1" id="KW-0472">Membrane</keyword>
<dbReference type="EMBL" id="JBBPBM010000009">
    <property type="protein sequence ID" value="KAK8568745.1"/>
    <property type="molecule type" value="Genomic_DNA"/>
</dbReference>
<reference evidence="2 3" key="1">
    <citation type="journal article" date="2024" name="G3 (Bethesda)">
        <title>Genome assembly of Hibiscus sabdariffa L. provides insights into metabolisms of medicinal natural products.</title>
        <authorList>
            <person name="Kim T."/>
        </authorList>
    </citation>
    <scope>NUCLEOTIDE SEQUENCE [LARGE SCALE GENOMIC DNA]</scope>
    <source>
        <strain evidence="2">TK-2024</strain>
        <tissue evidence="2">Old leaves</tissue>
    </source>
</reference>
<evidence type="ECO:0000313" key="2">
    <source>
        <dbReference type="EMBL" id="KAK8568745.1"/>
    </source>
</evidence>
<feature type="transmembrane region" description="Helical" evidence="1">
    <location>
        <begin position="15"/>
        <end position="34"/>
    </location>
</feature>
<keyword evidence="3" id="KW-1185">Reference proteome</keyword>
<accession>A0ABR2F1C1</accession>
<protein>
    <submittedName>
        <fullName evidence="2">Uncharacterized protein</fullName>
    </submittedName>
</protein>
<comment type="caution">
    <text evidence="2">The sequence shown here is derived from an EMBL/GenBank/DDBJ whole genome shotgun (WGS) entry which is preliminary data.</text>
</comment>
<keyword evidence="1" id="KW-1133">Transmembrane helix</keyword>
<sequence>MVKPLSSWPWENLGVFTYLMYGPLVAKVVYSWIYEDSLKDVWCLHILVICALRGFSIKATLSFTSPFIFGASSLHRWTCDIFRAACVNIVMGVPVMGSIVMGGASSSMIYGYVLGFDFMRCMGHCNVEVVPAQVFNKFPLLRYLIYTPRKYFSPAQCN</sequence>
<feature type="transmembrane region" description="Helical" evidence="1">
    <location>
        <begin position="41"/>
        <end position="61"/>
    </location>
</feature>
<keyword evidence="1" id="KW-0812">Transmembrane</keyword>